<dbReference type="AlphaFoldDB" id="J2EEX4"/>
<protein>
    <submittedName>
        <fullName evidence="1">Uncharacterized protein</fullName>
    </submittedName>
</protein>
<evidence type="ECO:0000313" key="1">
    <source>
        <dbReference type="EMBL" id="EJL01900.1"/>
    </source>
</evidence>
<name>J2EEX4_PSEFQ</name>
<dbReference type="Proteomes" id="UP000007289">
    <property type="component" value="Chromosome"/>
</dbReference>
<gene>
    <name evidence="1" type="ORF">PflQ2_2482</name>
</gene>
<reference evidence="1" key="1">
    <citation type="journal article" date="2012" name="PLoS Genet.">
        <title>Comparative Genomics of Plant-Associated Pseudomonas spp.: Insights into Diversity and Inheritance of Traits Involved in Multitrophic Interactions.</title>
        <authorList>
            <person name="Loper J.E."/>
            <person name="Hassan K.A."/>
            <person name="Mavrodi D.V."/>
            <person name="Davis E.W.II."/>
            <person name="Lim C.K."/>
            <person name="Shaffer B.T."/>
            <person name="Elbourne L.D."/>
            <person name="Stockwell V.O."/>
            <person name="Hartney S.L."/>
            <person name="Breakwell K."/>
            <person name="Henkels M.D."/>
            <person name="Tetu S.G."/>
            <person name="Rangel L.I."/>
            <person name="Kidarsa T.A."/>
            <person name="Wilson N.L."/>
            <person name="van de Mortel J.E."/>
            <person name="Song C."/>
            <person name="Blumhagen R."/>
            <person name="Radune D."/>
            <person name="Hostetler J.B."/>
            <person name="Brinkac L.M."/>
            <person name="Durkin A.S."/>
            <person name="Kluepfel D.A."/>
            <person name="Wechter W.P."/>
            <person name="Anderson A.J."/>
            <person name="Kim Y.C."/>
            <person name="Pierson L.S.III."/>
            <person name="Pierson E.A."/>
            <person name="Lindow S.E."/>
            <person name="Kobayashi D.Y."/>
            <person name="Raaijmakers J.M."/>
            <person name="Weller D.M."/>
            <person name="Thomashow L.S."/>
            <person name="Allen A.E."/>
            <person name="Paulsen I.T."/>
        </authorList>
    </citation>
    <scope>NUCLEOTIDE SEQUENCE [LARGE SCALE GENOMIC DNA]</scope>
    <source>
        <strain evidence="1">Q2-87</strain>
    </source>
</reference>
<dbReference type="EMBL" id="AGBM01000001">
    <property type="protein sequence ID" value="EJL01900.1"/>
    <property type="molecule type" value="Genomic_DNA"/>
</dbReference>
<accession>J2EEX4</accession>
<dbReference type="HOGENOM" id="CLU_3315557_0_0_6"/>
<sequence>MNLVARELAPAGLRSRPIVHECFALKREQAPSPRIHLNR</sequence>
<comment type="caution">
    <text evidence="1">The sequence shown here is derived from an EMBL/GenBank/DDBJ whole genome shotgun (WGS) entry which is preliminary data.</text>
</comment>
<proteinExistence type="predicted"/>
<organism evidence="1">
    <name type="scientific">Pseudomonas fluorescens (strain Q2-87)</name>
    <dbReference type="NCBI Taxonomy" id="1038922"/>
    <lineage>
        <taxon>Bacteria</taxon>
        <taxon>Pseudomonadati</taxon>
        <taxon>Pseudomonadota</taxon>
        <taxon>Gammaproteobacteria</taxon>
        <taxon>Pseudomonadales</taxon>
        <taxon>Pseudomonadaceae</taxon>
        <taxon>Pseudomonas</taxon>
    </lineage>
</organism>